<feature type="signal peptide" evidence="6">
    <location>
        <begin position="1"/>
        <end position="21"/>
    </location>
</feature>
<proteinExistence type="inferred from homology"/>
<keyword evidence="4" id="KW-1015">Disulfide bond</keyword>
<name>A0A8J0VJ65_XENLA</name>
<dbReference type="KEGG" id="xla:108718460"/>
<dbReference type="SUPFAM" id="SSF54403">
    <property type="entry name" value="Cystatin/monellin"/>
    <property type="match status" value="1"/>
</dbReference>
<feature type="region of interest" description="Disordered" evidence="5">
    <location>
        <begin position="120"/>
        <end position="147"/>
    </location>
</feature>
<evidence type="ECO:0000256" key="5">
    <source>
        <dbReference type="SAM" id="MobiDB-lite"/>
    </source>
</evidence>
<dbReference type="GO" id="GO:0006952">
    <property type="term" value="P:defense response"/>
    <property type="evidence" value="ECO:0007669"/>
    <property type="project" value="InterPro"/>
</dbReference>
<dbReference type="InterPro" id="IPR001894">
    <property type="entry name" value="Cathelicidin-like"/>
</dbReference>
<evidence type="ECO:0000256" key="3">
    <source>
        <dbReference type="ARBA" id="ARBA00022525"/>
    </source>
</evidence>
<keyword evidence="3" id="KW-0964">Secreted</keyword>
<dbReference type="PANTHER" id="PTHR10206:SF0">
    <property type="entry name" value="CATHELICIDIN B1-RELATED"/>
    <property type="match status" value="1"/>
</dbReference>
<evidence type="ECO:0000256" key="2">
    <source>
        <dbReference type="ARBA" id="ARBA00005320"/>
    </source>
</evidence>
<evidence type="ECO:0000256" key="4">
    <source>
        <dbReference type="ARBA" id="ARBA00023157"/>
    </source>
</evidence>
<dbReference type="GO" id="GO:0005615">
    <property type="term" value="C:extracellular space"/>
    <property type="evidence" value="ECO:0007669"/>
    <property type="project" value="TreeGrafter"/>
</dbReference>
<sequence>MGVTWITLVLASLAMVQNIWASPLDDNWIVPLSSVLSRAVDLYNTEQGNAWAFKLLYIIPSSSRVVQFIIKETDCVRSEGKGLRECPFRDGGLERRCTIMLSEDQDTVTVPVCKTVTEKHSSLETSGDGSGSGSGERKQETKINRARCRRPGSCSIIGFATIRK</sequence>
<accession>A0A8J0VJ65</accession>
<dbReference type="InterPro" id="IPR046350">
    <property type="entry name" value="Cystatin_sf"/>
</dbReference>
<evidence type="ECO:0000256" key="1">
    <source>
        <dbReference type="ARBA" id="ARBA00004613"/>
    </source>
</evidence>
<dbReference type="OrthoDB" id="9930485at2759"/>
<gene>
    <name evidence="8" type="primary">LOC108718460</name>
</gene>
<dbReference type="Gene3D" id="3.10.450.10">
    <property type="match status" value="1"/>
</dbReference>
<evidence type="ECO:0000313" key="8">
    <source>
        <dbReference type="RefSeq" id="XP_018122280.2"/>
    </source>
</evidence>
<dbReference type="Proteomes" id="UP000186698">
    <property type="component" value="Chromosome 6L"/>
</dbReference>
<dbReference type="Pfam" id="PF00666">
    <property type="entry name" value="Cathelicidins"/>
    <property type="match status" value="1"/>
</dbReference>
<dbReference type="AlphaFoldDB" id="A0A8J0VJ65"/>
<evidence type="ECO:0000313" key="7">
    <source>
        <dbReference type="Proteomes" id="UP000186698"/>
    </source>
</evidence>
<comment type="similarity">
    <text evidence="2">Belongs to the cathelicidin family.</text>
</comment>
<organism evidence="7 8">
    <name type="scientific">Xenopus laevis</name>
    <name type="common">African clawed frog</name>
    <dbReference type="NCBI Taxonomy" id="8355"/>
    <lineage>
        <taxon>Eukaryota</taxon>
        <taxon>Metazoa</taxon>
        <taxon>Chordata</taxon>
        <taxon>Craniata</taxon>
        <taxon>Vertebrata</taxon>
        <taxon>Euteleostomi</taxon>
        <taxon>Amphibia</taxon>
        <taxon>Batrachia</taxon>
        <taxon>Anura</taxon>
        <taxon>Pipoidea</taxon>
        <taxon>Pipidae</taxon>
        <taxon>Xenopodinae</taxon>
        <taxon>Xenopus</taxon>
        <taxon>Xenopus</taxon>
    </lineage>
</organism>
<dbReference type="GeneID" id="108718460"/>
<dbReference type="RefSeq" id="XP_018122280.2">
    <property type="nucleotide sequence ID" value="XM_018266791.2"/>
</dbReference>
<keyword evidence="7" id="KW-1185">Reference proteome</keyword>
<reference evidence="8" key="1">
    <citation type="submission" date="2025-08" db="UniProtKB">
        <authorList>
            <consortium name="RefSeq"/>
        </authorList>
    </citation>
    <scope>IDENTIFICATION</scope>
    <source>
        <strain evidence="8">J_2021</strain>
        <tissue evidence="8">Erythrocytes</tissue>
    </source>
</reference>
<keyword evidence="6" id="KW-0732">Signal</keyword>
<evidence type="ECO:0000256" key="6">
    <source>
        <dbReference type="SAM" id="SignalP"/>
    </source>
</evidence>
<protein>
    <submittedName>
        <fullName evidence="8">Cathelicidin-related peptide Oh-Cath</fullName>
    </submittedName>
</protein>
<dbReference type="PANTHER" id="PTHR10206">
    <property type="entry name" value="CATHELICIDIN"/>
    <property type="match status" value="1"/>
</dbReference>
<comment type="subcellular location">
    <subcellularLocation>
        <location evidence="1">Secreted</location>
    </subcellularLocation>
</comment>
<feature type="chain" id="PRO_5035245877" evidence="6">
    <location>
        <begin position="22"/>
        <end position="164"/>
    </location>
</feature>